<evidence type="ECO:0000313" key="7">
    <source>
        <dbReference type="EMBL" id="MBC3935026.1"/>
    </source>
</evidence>
<dbReference type="Gene3D" id="2.40.10.220">
    <property type="entry name" value="predicted glycosyltransferase like domains"/>
    <property type="match status" value="1"/>
</dbReference>
<organism evidence="7 8">
    <name type="scientific">Undibacterium rugosum</name>
    <dbReference type="NCBI Taxonomy" id="2762291"/>
    <lineage>
        <taxon>Bacteria</taxon>
        <taxon>Pseudomonadati</taxon>
        <taxon>Pseudomonadota</taxon>
        <taxon>Betaproteobacteria</taxon>
        <taxon>Burkholderiales</taxon>
        <taxon>Oxalobacteraceae</taxon>
        <taxon>Undibacterium</taxon>
    </lineage>
</organism>
<keyword evidence="2" id="KW-0547">Nucleotide-binding</keyword>
<dbReference type="InterPro" id="IPR009926">
    <property type="entry name" value="T3SS_YcgR_PilZN"/>
</dbReference>
<dbReference type="Pfam" id="PF12945">
    <property type="entry name" value="PilZNR"/>
    <property type="match status" value="1"/>
</dbReference>
<dbReference type="InterPro" id="IPR012349">
    <property type="entry name" value="Split_barrel_FMN-bd"/>
</dbReference>
<feature type="domain" description="PilZ" evidence="5">
    <location>
        <begin position="225"/>
        <end position="328"/>
    </location>
</feature>
<keyword evidence="7" id="KW-0966">Cell projection</keyword>
<dbReference type="AlphaFoldDB" id="A0A923HZS7"/>
<evidence type="ECO:0000259" key="5">
    <source>
        <dbReference type="Pfam" id="PF07238"/>
    </source>
</evidence>
<dbReference type="Pfam" id="PF07238">
    <property type="entry name" value="PilZ"/>
    <property type="match status" value="1"/>
</dbReference>
<gene>
    <name evidence="7" type="ORF">H8K47_06605</name>
</gene>
<evidence type="ECO:0000256" key="1">
    <source>
        <dbReference type="ARBA" id="ARBA00022636"/>
    </source>
</evidence>
<name>A0A923HZS7_9BURK</name>
<evidence type="ECO:0000256" key="3">
    <source>
        <dbReference type="ARBA" id="ARBA00023143"/>
    </source>
</evidence>
<evidence type="ECO:0000259" key="6">
    <source>
        <dbReference type="Pfam" id="PF12945"/>
    </source>
</evidence>
<dbReference type="RefSeq" id="WP_186880616.1">
    <property type="nucleotide sequence ID" value="NZ_JACOGG010000005.1"/>
</dbReference>
<keyword evidence="3" id="KW-0975">Bacterial flagellum</keyword>
<dbReference type="Gene3D" id="2.30.110.10">
    <property type="entry name" value="Electron Transport, Fmn-binding Protein, Chain A"/>
    <property type="match status" value="1"/>
</dbReference>
<feature type="domain" description="Type III secretion system flagellar brake protein YcgR PilZN" evidence="6">
    <location>
        <begin position="140"/>
        <end position="216"/>
    </location>
</feature>
<evidence type="ECO:0000313" key="8">
    <source>
        <dbReference type="Proteomes" id="UP000612361"/>
    </source>
</evidence>
<sequence length="336" mass="36347">MGDVQGLMSLKHAEITVGQTLMWPVYNQDGDILSEAGLHIESEQQLKHLLDVGYCNADFLWDSIPAKLSDPLPATTTAASTVASALPSITAEPSLTTLPATQPGMQSGNPGSQPKPEELNKESVIELDSVRWHVGEVFFLQTQDNAGIRYTVRLIGYAKNKSLMLTAPMLDGKAALIREGQGFIVRAFPGKKAYAFTSSLIKYVYSPFPYLHLAYPREVRATTIRQAARATVKIIASVTIGNPEQTAAASLGDLSMGGTSGIIKRQLGRKGDTGTVKFRVNAAGSDEYLSLNVILRSVAPTDNGLEFRHGFEFVDLSPQARLILSAFVHQTLAETN</sequence>
<dbReference type="Proteomes" id="UP000612361">
    <property type="component" value="Unassembled WGS sequence"/>
</dbReference>
<keyword evidence="7" id="KW-0282">Flagellum</keyword>
<feature type="region of interest" description="Disordered" evidence="4">
    <location>
        <begin position="95"/>
        <end position="120"/>
    </location>
</feature>
<proteinExistence type="predicted"/>
<reference evidence="7" key="1">
    <citation type="submission" date="2020-08" db="EMBL/GenBank/DDBJ databases">
        <title>Novel species isolated from subtropical streams in China.</title>
        <authorList>
            <person name="Lu H."/>
        </authorList>
    </citation>
    <scope>NUCLEOTIDE SEQUENCE</scope>
    <source>
        <strain evidence="7">CY7W</strain>
    </source>
</reference>
<evidence type="ECO:0000256" key="2">
    <source>
        <dbReference type="ARBA" id="ARBA00022741"/>
    </source>
</evidence>
<keyword evidence="8" id="KW-1185">Reference proteome</keyword>
<feature type="compositionally biased region" description="Polar residues" evidence="4">
    <location>
        <begin position="95"/>
        <end position="112"/>
    </location>
</feature>
<dbReference type="EMBL" id="JACOGG010000005">
    <property type="protein sequence ID" value="MBC3935026.1"/>
    <property type="molecule type" value="Genomic_DNA"/>
</dbReference>
<dbReference type="SUPFAM" id="SSF141371">
    <property type="entry name" value="PilZ domain-like"/>
    <property type="match status" value="1"/>
</dbReference>
<dbReference type="InterPro" id="IPR009875">
    <property type="entry name" value="PilZ_domain"/>
</dbReference>
<comment type="caution">
    <text evidence="7">The sequence shown here is derived from an EMBL/GenBank/DDBJ whole genome shotgun (WGS) entry which is preliminary data.</text>
</comment>
<keyword evidence="1" id="KW-0973">c-di-GMP</keyword>
<keyword evidence="7" id="KW-0969">Cilium</keyword>
<evidence type="ECO:0000256" key="4">
    <source>
        <dbReference type="SAM" id="MobiDB-lite"/>
    </source>
</evidence>
<protein>
    <submittedName>
        <fullName evidence="7">Flagellar brake protein</fullName>
    </submittedName>
</protein>
<accession>A0A923HZS7</accession>
<dbReference type="GO" id="GO:0035438">
    <property type="term" value="F:cyclic-di-GMP binding"/>
    <property type="evidence" value="ECO:0007669"/>
    <property type="project" value="InterPro"/>
</dbReference>